<accession>A0A543G9F3</accession>
<keyword evidence="2 5" id="KW-0554">One-carbon metabolism</keyword>
<keyword evidence="4 5" id="KW-0520">NAD</keyword>
<dbReference type="PANTHER" id="PTHR23420:SF0">
    <property type="entry name" value="ADENOSYLHOMOCYSTEINASE"/>
    <property type="match status" value="1"/>
</dbReference>
<evidence type="ECO:0000313" key="11">
    <source>
        <dbReference type="EMBL" id="TQM42726.1"/>
    </source>
</evidence>
<dbReference type="RefSeq" id="WP_142095450.1">
    <property type="nucleotide sequence ID" value="NZ_VFPH01000001.1"/>
</dbReference>
<comment type="caution">
    <text evidence="11">The sequence shown here is derived from an EMBL/GenBank/DDBJ whole genome shotgun (WGS) entry which is preliminary data.</text>
</comment>
<feature type="binding site" evidence="5 7">
    <location>
        <position position="413"/>
    </location>
    <ligand>
        <name>NAD(+)</name>
        <dbReference type="ChEBI" id="CHEBI:57540"/>
    </ligand>
</feature>
<feature type="binding site" evidence="5 6">
    <location>
        <position position="157"/>
    </location>
    <ligand>
        <name>substrate</name>
    </ligand>
</feature>
<dbReference type="FunFam" id="3.40.50.720:FF:000004">
    <property type="entry name" value="Adenosylhomocysteinase"/>
    <property type="match status" value="1"/>
</dbReference>
<comment type="subcellular location">
    <subcellularLocation>
        <location evidence="5">Cytoplasm</location>
    </subcellularLocation>
</comment>
<evidence type="ECO:0000256" key="5">
    <source>
        <dbReference type="HAMAP-Rule" id="MF_00563"/>
    </source>
</evidence>
<dbReference type="AlphaFoldDB" id="A0A543G9F3"/>
<dbReference type="InterPro" id="IPR015878">
    <property type="entry name" value="Ado_hCys_hydrolase_NAD-bd"/>
</dbReference>
<evidence type="ECO:0000256" key="6">
    <source>
        <dbReference type="PIRSR" id="PIRSR001109-1"/>
    </source>
</evidence>
<dbReference type="Proteomes" id="UP000319818">
    <property type="component" value="Unassembled WGS sequence"/>
</dbReference>
<evidence type="ECO:0000259" key="10">
    <source>
        <dbReference type="SMART" id="SM00997"/>
    </source>
</evidence>
<feature type="binding site" evidence="7">
    <location>
        <position position="420"/>
    </location>
    <ligand>
        <name>NAD(+)</name>
        <dbReference type="ChEBI" id="CHEBI:57540"/>
    </ligand>
</feature>
<feature type="binding site" evidence="5">
    <location>
        <begin position="286"/>
        <end position="291"/>
    </location>
    <ligand>
        <name>NAD(+)</name>
        <dbReference type="ChEBI" id="CHEBI:57540"/>
    </ligand>
</feature>
<sequence length="499" mass="54629">MTATADISSRLQKRNGIDFAVADLGLAEFGRKEIRLAEHEMPGLMALRREYAEARPLHGARVAGSLHMTVQTAVLIETLVALGADVRWVSCNIFSTQDHAAAAIVVGPHGTPEEPRGVPVFAWKGETLEEYWWCTEQLFKFTDEAGNVVGPNMILDDGGDATLLVHKGVEFEKTGVVPTVDDEDLTVSDEYRIILDTLRRSLAEDGKRWTTVASDIRGVTEETTTGVHRLYQLAEQGLLLFPAINVNDSVTKSKFDNKYGIRHSLVDGLNRATDVLIGGKVAVVCGFGDVGKGSAEALAGQGARVIVTEVDPICALQALLEGFQVARLEDVVGQADIIITTTGNKDIVSAELMSRTKHQAIIGNVGHFDNEIDIAGLARFPGIRRINIKPQVDEWVFPDGHSIIVLSEGRLLNLGNATGHPSFVMSNSFSNQVIAQIELFTKHEEYNKDVYRLPKILDEKVAKIHVEALGGELTKLTKDQAEYIGVDVEGPFKPEHYRY</sequence>
<comment type="cofactor">
    <cofactor evidence="5 7 8">
        <name>NAD(+)</name>
        <dbReference type="ChEBI" id="CHEBI:57540"/>
    </cofactor>
    <text evidence="5 7 8">Binds 1 NAD(+) per subunit.</text>
</comment>
<dbReference type="HAMAP" id="MF_00563">
    <property type="entry name" value="AdoHcyase"/>
    <property type="match status" value="1"/>
</dbReference>
<feature type="binding site" evidence="5 6">
    <location>
        <position position="222"/>
    </location>
    <ligand>
        <name>substrate</name>
    </ligand>
</feature>
<evidence type="ECO:0000256" key="9">
    <source>
        <dbReference type="RuleBase" id="RU004166"/>
    </source>
</evidence>
<feature type="binding site" evidence="7">
    <location>
        <begin position="288"/>
        <end position="293"/>
    </location>
    <ligand>
        <name>NAD(+)</name>
        <dbReference type="ChEBI" id="CHEBI:57540"/>
    </ligand>
</feature>
<feature type="binding site" evidence="5 6">
    <location>
        <position position="252"/>
    </location>
    <ligand>
        <name>substrate</name>
    </ligand>
</feature>
<feature type="binding site" evidence="5 7">
    <location>
        <begin position="223"/>
        <end position="225"/>
    </location>
    <ligand>
        <name>NAD(+)</name>
        <dbReference type="ChEBI" id="CHEBI:57540"/>
    </ligand>
</feature>
<evidence type="ECO:0000256" key="4">
    <source>
        <dbReference type="ARBA" id="ARBA00023027"/>
    </source>
</evidence>
<dbReference type="PANTHER" id="PTHR23420">
    <property type="entry name" value="ADENOSYLHOMOCYSTEINASE"/>
    <property type="match status" value="1"/>
</dbReference>
<dbReference type="GO" id="GO:0004013">
    <property type="term" value="F:adenosylhomocysteinase activity"/>
    <property type="evidence" value="ECO:0007669"/>
    <property type="project" value="UniProtKB-UniRule"/>
</dbReference>
<dbReference type="PIRSF" id="PIRSF001109">
    <property type="entry name" value="Ad_hcy_hydrolase"/>
    <property type="match status" value="1"/>
</dbReference>
<protein>
    <recommendedName>
        <fullName evidence="5">Adenosylhomocysteinase</fullName>
        <ecNumber evidence="5">3.13.2.1</ecNumber>
    </recommendedName>
    <alternativeName>
        <fullName evidence="5">S-adenosyl-L-homocysteine hydrolase</fullName>
        <shortName evidence="5">AdoHcyase</shortName>
    </alternativeName>
</protein>
<dbReference type="GO" id="GO:0006730">
    <property type="term" value="P:one-carbon metabolic process"/>
    <property type="evidence" value="ECO:0007669"/>
    <property type="project" value="UniProtKB-UniRule"/>
</dbReference>
<keyword evidence="12" id="KW-1185">Reference proteome</keyword>
<feature type="binding site" evidence="5 6">
    <location>
        <position position="69"/>
    </location>
    <ligand>
        <name>substrate</name>
    </ligand>
</feature>
<dbReference type="PROSITE" id="PS00738">
    <property type="entry name" value="ADOHCYASE_1"/>
    <property type="match status" value="1"/>
</dbReference>
<evidence type="ECO:0000256" key="7">
    <source>
        <dbReference type="PIRSR" id="PIRSR001109-2"/>
    </source>
</evidence>
<evidence type="ECO:0000256" key="8">
    <source>
        <dbReference type="RuleBase" id="RU000548"/>
    </source>
</evidence>
<name>A0A543G9F3_9PSEU</name>
<dbReference type="SUPFAM" id="SSF51735">
    <property type="entry name" value="NAD(P)-binding Rossmann-fold domains"/>
    <property type="match status" value="1"/>
</dbReference>
<dbReference type="SUPFAM" id="SSF52283">
    <property type="entry name" value="Formate/glycerate dehydrogenase catalytic domain-like"/>
    <property type="match status" value="1"/>
</dbReference>
<dbReference type="GO" id="GO:0033353">
    <property type="term" value="P:S-adenosylmethionine cycle"/>
    <property type="evidence" value="ECO:0007669"/>
    <property type="project" value="TreeGrafter"/>
</dbReference>
<dbReference type="EC" id="3.13.2.1" evidence="5"/>
<evidence type="ECO:0000256" key="2">
    <source>
        <dbReference type="ARBA" id="ARBA00022563"/>
    </source>
</evidence>
<dbReference type="GO" id="GO:0005829">
    <property type="term" value="C:cytosol"/>
    <property type="evidence" value="ECO:0007669"/>
    <property type="project" value="TreeGrafter"/>
</dbReference>
<dbReference type="OrthoDB" id="9802717at2"/>
<dbReference type="InterPro" id="IPR042172">
    <property type="entry name" value="Adenosylhomocyst_ase-like_sf"/>
</dbReference>
<feature type="binding site" evidence="5">
    <location>
        <position position="257"/>
    </location>
    <ligand>
        <name>NAD(+)</name>
        <dbReference type="ChEBI" id="CHEBI:57540"/>
    </ligand>
</feature>
<proteinExistence type="inferred from homology"/>
<comment type="pathway">
    <text evidence="5 8">Amino-acid biosynthesis; L-homocysteine biosynthesis; L-homocysteine from S-adenosyl-L-homocysteine: step 1/1.</text>
</comment>
<dbReference type="SMART" id="SM00997">
    <property type="entry name" value="AdoHcyase_NAD"/>
    <property type="match status" value="1"/>
</dbReference>
<dbReference type="CDD" id="cd00401">
    <property type="entry name" value="SAHH"/>
    <property type="match status" value="1"/>
</dbReference>
<dbReference type="Gene3D" id="3.40.50.720">
    <property type="entry name" value="NAD(P)-binding Rossmann-like Domain"/>
    <property type="match status" value="1"/>
</dbReference>
<feature type="binding site" evidence="5">
    <location>
        <position position="344"/>
    </location>
    <ligand>
        <name>NAD(+)</name>
        <dbReference type="ChEBI" id="CHEBI:57540"/>
    </ligand>
</feature>
<evidence type="ECO:0000256" key="3">
    <source>
        <dbReference type="ARBA" id="ARBA00022801"/>
    </source>
</evidence>
<feature type="binding site" evidence="5 6">
    <location>
        <position position="256"/>
    </location>
    <ligand>
        <name>substrate</name>
    </ligand>
</feature>
<comment type="caution">
    <text evidence="5">Lacks conserved residue(s) required for the propagation of feature annotation.</text>
</comment>
<dbReference type="InterPro" id="IPR020082">
    <property type="entry name" value="S-Ado-L-homoCys_hydrolase_CS"/>
</dbReference>
<dbReference type="PROSITE" id="PS00739">
    <property type="entry name" value="ADOHCYASE_2"/>
    <property type="match status" value="1"/>
</dbReference>
<comment type="similarity">
    <text evidence="1 5 9">Belongs to the adenosylhomocysteinase family.</text>
</comment>
<dbReference type="Pfam" id="PF05221">
    <property type="entry name" value="AdoHcyase"/>
    <property type="match status" value="1"/>
</dbReference>
<reference evidence="11 12" key="1">
    <citation type="submission" date="2019-06" db="EMBL/GenBank/DDBJ databases">
        <title>Sequencing the genomes of 1000 actinobacteria strains.</title>
        <authorList>
            <person name="Klenk H.-P."/>
        </authorList>
    </citation>
    <scope>NUCLEOTIDE SEQUENCE [LARGE SCALE GENOMIC DNA]</scope>
    <source>
        <strain evidence="11 12">DSM 45511</strain>
    </source>
</reference>
<comment type="catalytic activity">
    <reaction evidence="5 8">
        <text>S-adenosyl-L-homocysteine + H2O = L-homocysteine + adenosine</text>
        <dbReference type="Rhea" id="RHEA:21708"/>
        <dbReference type="ChEBI" id="CHEBI:15377"/>
        <dbReference type="ChEBI" id="CHEBI:16335"/>
        <dbReference type="ChEBI" id="CHEBI:57856"/>
        <dbReference type="ChEBI" id="CHEBI:58199"/>
        <dbReference type="EC" id="3.13.2.1"/>
    </reaction>
</comment>
<dbReference type="InterPro" id="IPR036291">
    <property type="entry name" value="NAD(P)-bd_dom_sf"/>
</dbReference>
<dbReference type="InterPro" id="IPR000043">
    <property type="entry name" value="Adenosylhomocysteinase-like"/>
</dbReference>
<dbReference type="SMART" id="SM00996">
    <property type="entry name" value="AdoHcyase"/>
    <property type="match status" value="1"/>
</dbReference>
<keyword evidence="3 5" id="KW-0378">Hydrolase</keyword>
<comment type="function">
    <text evidence="5">May play a key role in the regulation of the intracellular concentration of adenosylhomocysteine.</text>
</comment>
<dbReference type="NCBIfam" id="TIGR00936">
    <property type="entry name" value="ahcY"/>
    <property type="match status" value="1"/>
</dbReference>
<feature type="domain" description="S-adenosyl-L-homocysteine hydrolase NAD binding" evidence="10">
    <location>
        <begin position="257"/>
        <end position="419"/>
    </location>
</feature>
<gene>
    <name evidence="5" type="primary">ahcY</name>
    <name evidence="11" type="ORF">FB388_0062</name>
</gene>
<dbReference type="NCBIfam" id="NF004005">
    <property type="entry name" value="PRK05476.2-3"/>
    <property type="match status" value="1"/>
</dbReference>
<feature type="binding site" evidence="5 7">
    <location>
        <position position="309"/>
    </location>
    <ligand>
        <name>NAD(+)</name>
        <dbReference type="ChEBI" id="CHEBI:57540"/>
    </ligand>
</feature>
<organism evidence="11 12">
    <name type="scientific">Pseudonocardia cypriaca</name>
    <dbReference type="NCBI Taxonomy" id="882449"/>
    <lineage>
        <taxon>Bacteria</taxon>
        <taxon>Bacillati</taxon>
        <taxon>Actinomycetota</taxon>
        <taxon>Actinomycetes</taxon>
        <taxon>Pseudonocardiales</taxon>
        <taxon>Pseudonocardiaceae</taxon>
        <taxon>Pseudonocardia</taxon>
    </lineage>
</organism>
<dbReference type="Pfam" id="PF00670">
    <property type="entry name" value="AdoHcyase_NAD"/>
    <property type="match status" value="1"/>
</dbReference>
<evidence type="ECO:0000313" key="12">
    <source>
        <dbReference type="Proteomes" id="UP000319818"/>
    </source>
</evidence>
<dbReference type="Gene3D" id="3.40.50.1480">
    <property type="entry name" value="Adenosylhomocysteinase-like"/>
    <property type="match status" value="1"/>
</dbReference>
<dbReference type="UniPathway" id="UPA00314">
    <property type="reaction ID" value="UER00076"/>
</dbReference>
<dbReference type="GO" id="GO:0071269">
    <property type="term" value="P:L-homocysteine biosynthetic process"/>
    <property type="evidence" value="ECO:0007669"/>
    <property type="project" value="UniProtKB-UniRule"/>
</dbReference>
<evidence type="ECO:0000256" key="1">
    <source>
        <dbReference type="ARBA" id="ARBA00007122"/>
    </source>
</evidence>
<keyword evidence="5" id="KW-0963">Cytoplasm</keyword>
<dbReference type="EMBL" id="VFPH01000001">
    <property type="protein sequence ID" value="TQM42726.1"/>
    <property type="molecule type" value="Genomic_DNA"/>
</dbReference>